<name>A0A5J5I0F7_9BACI</name>
<comment type="caution">
    <text evidence="2">The sequence shown here is derived from an EMBL/GenBank/DDBJ whole genome shotgun (WGS) entry which is preliminary data.</text>
</comment>
<dbReference type="Pfam" id="PF05694">
    <property type="entry name" value="SBP56"/>
    <property type="match status" value="1"/>
</dbReference>
<gene>
    <name evidence="2" type="ORF">F4V44_03770</name>
</gene>
<dbReference type="AlphaFoldDB" id="A0A5J5I0F7"/>
<evidence type="ECO:0000313" key="2">
    <source>
        <dbReference type="EMBL" id="KAA9028403.1"/>
    </source>
</evidence>
<dbReference type="GO" id="GO:0008430">
    <property type="term" value="F:selenium binding"/>
    <property type="evidence" value="ECO:0007669"/>
    <property type="project" value="InterPro"/>
</dbReference>
<dbReference type="PANTHER" id="PTHR23300:SF0">
    <property type="entry name" value="METHANETHIOL OXIDASE"/>
    <property type="match status" value="1"/>
</dbReference>
<dbReference type="SUPFAM" id="SSF75011">
    <property type="entry name" value="3-carboxy-cis,cis-mucoante lactonizing enzyme"/>
    <property type="match status" value="1"/>
</dbReference>
<accession>A0A5J5I0F7</accession>
<keyword evidence="3" id="KW-1185">Reference proteome</keyword>
<dbReference type="InterPro" id="IPR008826">
    <property type="entry name" value="Se-bd"/>
</dbReference>
<sequence>MIIVSKWFGTDPTFYPSPRSAMEAPAEKLAYVALLNPDGIGVVDLDPVSETYGKLIYKLDMPHGAEDELHHFGWNACSSALCPTAFHPQLERRYLIVPGIRSSRIYIIDTKPDPKRPKIVRTIEPEEIKKRTGYSRLHTVHCGPEGIFISALGEANGNGGPGGLLLLDHFNFNVLGAWEMDRGPQIFAYDFWWHIAHDVTITSGWATPDLFENGLNLDALLQRNYGHSIFFFDSKTRRFVQEVDLGDQHQMVLELRPAHNPRKTYGFSSVVIDVTNLASSIWVWYQDNGKWNARKIIEIPAVPTDPNLLPPALKDVGAVPPLVTDMVLSLDDRFLYVSCWGTGELIQYDVSDPFNAKFIDKVKIGGVANPVPHPSGKNMTGGVQMVELSRDGKRAYFTNSLYKAWDDQFYPAGIKGAMVKVNINPNGGMEIDKNFFIEFDGVRAHQIRLDGGDCSTDTFCYP</sequence>
<reference evidence="2 3" key="1">
    <citation type="submission" date="2019-09" db="EMBL/GenBank/DDBJ databases">
        <title>Whole genome sequences of isolates from the Mars Exploration Rovers.</title>
        <authorList>
            <person name="Seuylemezian A."/>
            <person name="Vaishampayan P."/>
        </authorList>
    </citation>
    <scope>NUCLEOTIDE SEQUENCE [LARGE SCALE GENOMIC DNA]</scope>
    <source>
        <strain evidence="2 3">MER_TA_151</strain>
    </source>
</reference>
<dbReference type="Proteomes" id="UP000326671">
    <property type="component" value="Unassembled WGS sequence"/>
</dbReference>
<dbReference type="EMBL" id="VYKL01000010">
    <property type="protein sequence ID" value="KAA9028403.1"/>
    <property type="molecule type" value="Genomic_DNA"/>
</dbReference>
<protein>
    <submittedName>
        <fullName evidence="2">Selenium-binding protein</fullName>
    </submittedName>
</protein>
<evidence type="ECO:0000313" key="3">
    <source>
        <dbReference type="Proteomes" id="UP000326671"/>
    </source>
</evidence>
<organism evidence="2 3">
    <name type="scientific">Niallia endozanthoxylica</name>
    <dbReference type="NCBI Taxonomy" id="2036016"/>
    <lineage>
        <taxon>Bacteria</taxon>
        <taxon>Bacillati</taxon>
        <taxon>Bacillota</taxon>
        <taxon>Bacilli</taxon>
        <taxon>Bacillales</taxon>
        <taxon>Bacillaceae</taxon>
        <taxon>Niallia</taxon>
    </lineage>
</organism>
<dbReference type="OrthoDB" id="9768634at2"/>
<proteinExistence type="inferred from homology"/>
<evidence type="ECO:0000256" key="1">
    <source>
        <dbReference type="ARBA" id="ARBA00005606"/>
    </source>
</evidence>
<comment type="similarity">
    <text evidence="1">Belongs to the selenium-binding protein family.</text>
</comment>
<dbReference type="PANTHER" id="PTHR23300">
    <property type="entry name" value="METHANETHIOL OXIDASE"/>
    <property type="match status" value="1"/>
</dbReference>